<organism evidence="1 2">
    <name type="scientific">Bacillus selenitireducens (strain ATCC 700615 / DSM 15326 / MLS10)</name>
    <dbReference type="NCBI Taxonomy" id="439292"/>
    <lineage>
        <taxon>Bacteria</taxon>
        <taxon>Bacillati</taxon>
        <taxon>Bacillota</taxon>
        <taxon>Bacilli</taxon>
        <taxon>Bacillales</taxon>
        <taxon>Bacillaceae</taxon>
        <taxon>Salisediminibacterium</taxon>
    </lineage>
</organism>
<protein>
    <submittedName>
        <fullName evidence="1">Uncharacterized protein</fullName>
    </submittedName>
</protein>
<dbReference type="Proteomes" id="UP000000271">
    <property type="component" value="Chromosome"/>
</dbReference>
<gene>
    <name evidence="1" type="ordered locus">Bsel_0784</name>
</gene>
<dbReference type="HOGENOM" id="CLU_2245890_0_0_9"/>
<proteinExistence type="predicted"/>
<evidence type="ECO:0000313" key="1">
    <source>
        <dbReference type="EMBL" id="ADH98313.1"/>
    </source>
</evidence>
<sequence length="106" mass="12467">MDAWFGRKVLDKQELLELTEEARRTNYPTQSYVVEREEELDEAAFAAFEGDFLADQSWVSPYDGGEDQHGRIRCMRVSCKTRPERYLVNSEGYDYPRYIAIEIDTE</sequence>
<dbReference type="OrthoDB" id="2166284at2"/>
<accession>D6XZD9</accession>
<dbReference type="AlphaFoldDB" id="D6XZD9"/>
<dbReference type="RefSeq" id="WP_013171742.1">
    <property type="nucleotide sequence ID" value="NC_014219.1"/>
</dbReference>
<reference evidence="1" key="1">
    <citation type="submission" date="2009-10" db="EMBL/GenBank/DDBJ databases">
        <title>Complete sequence of Bacillus selenitireducens MLS10.</title>
        <authorList>
            <consortium name="US DOE Joint Genome Institute"/>
            <person name="Lucas S."/>
            <person name="Copeland A."/>
            <person name="Lapidus A."/>
            <person name="Glavina del Rio T."/>
            <person name="Dalin E."/>
            <person name="Tice H."/>
            <person name="Bruce D."/>
            <person name="Goodwin L."/>
            <person name="Pitluck S."/>
            <person name="Sims D."/>
            <person name="Brettin T."/>
            <person name="Detter J.C."/>
            <person name="Han C."/>
            <person name="Larimer F."/>
            <person name="Land M."/>
            <person name="Hauser L."/>
            <person name="Kyrpides N."/>
            <person name="Ovchinnikova G."/>
            <person name="Stolz J."/>
        </authorList>
    </citation>
    <scope>NUCLEOTIDE SEQUENCE [LARGE SCALE GENOMIC DNA]</scope>
    <source>
        <strain evidence="1">MLS10</strain>
    </source>
</reference>
<name>D6XZD9_BACIE</name>
<dbReference type="eggNOG" id="ENOG50320NW">
    <property type="taxonomic scope" value="Bacteria"/>
</dbReference>
<evidence type="ECO:0000313" key="2">
    <source>
        <dbReference type="Proteomes" id="UP000000271"/>
    </source>
</evidence>
<dbReference type="EMBL" id="CP001791">
    <property type="protein sequence ID" value="ADH98313.1"/>
    <property type="molecule type" value="Genomic_DNA"/>
</dbReference>
<keyword evidence="2" id="KW-1185">Reference proteome</keyword>
<dbReference type="STRING" id="439292.Bsel_0784"/>
<dbReference type="KEGG" id="bse:Bsel_0784"/>